<feature type="repeat" description="WD" evidence="3">
    <location>
        <begin position="163"/>
        <end position="198"/>
    </location>
</feature>
<evidence type="ECO:0000313" key="4">
    <source>
        <dbReference type="EMBL" id="KAL3387528.1"/>
    </source>
</evidence>
<dbReference type="PROSITE" id="PS50294">
    <property type="entry name" value="WD_REPEATS_REGION"/>
    <property type="match status" value="2"/>
</dbReference>
<dbReference type="Pfam" id="PF00400">
    <property type="entry name" value="WD40"/>
    <property type="match status" value="3"/>
</dbReference>
<dbReference type="PANTHER" id="PTHR22838:SF4">
    <property type="entry name" value="WD REPEAT-CONTAINING PROTEIN 13"/>
    <property type="match status" value="1"/>
</dbReference>
<keyword evidence="5" id="KW-1185">Reference proteome</keyword>
<dbReference type="PROSITE" id="PS50082">
    <property type="entry name" value="WD_REPEATS_2"/>
    <property type="match status" value="2"/>
</dbReference>
<evidence type="ECO:0000256" key="3">
    <source>
        <dbReference type="PROSITE-ProRule" id="PRU00221"/>
    </source>
</evidence>
<evidence type="ECO:0000256" key="1">
    <source>
        <dbReference type="ARBA" id="ARBA00022574"/>
    </source>
</evidence>
<dbReference type="SUPFAM" id="SSF50978">
    <property type="entry name" value="WD40 repeat-like"/>
    <property type="match status" value="1"/>
</dbReference>
<reference evidence="4 5" key="1">
    <citation type="journal article" date="2024" name="bioRxiv">
        <title>A reference genome for Trichogramma kaykai: A tiny desert-dwelling parasitoid wasp with competing sex-ratio distorters.</title>
        <authorList>
            <person name="Culotta J."/>
            <person name="Lindsey A.R."/>
        </authorList>
    </citation>
    <scope>NUCLEOTIDE SEQUENCE [LARGE SCALE GENOMIC DNA]</scope>
    <source>
        <strain evidence="4 5">KSX58</strain>
    </source>
</reference>
<dbReference type="InterPro" id="IPR001680">
    <property type="entry name" value="WD40_rpt"/>
</dbReference>
<keyword evidence="2" id="KW-0677">Repeat</keyword>
<dbReference type="InterPro" id="IPR015943">
    <property type="entry name" value="WD40/YVTN_repeat-like_dom_sf"/>
</dbReference>
<gene>
    <name evidence="4" type="ORF">TKK_016674</name>
</gene>
<dbReference type="AlphaFoldDB" id="A0ABD2W3U9"/>
<evidence type="ECO:0000256" key="2">
    <source>
        <dbReference type="ARBA" id="ARBA00022737"/>
    </source>
</evidence>
<keyword evidence="1 3" id="KW-0853">WD repeat</keyword>
<dbReference type="Proteomes" id="UP001627154">
    <property type="component" value="Unassembled WGS sequence"/>
</dbReference>
<dbReference type="Gene3D" id="2.130.10.10">
    <property type="entry name" value="YVTN repeat-like/Quinoprotein amine dehydrogenase"/>
    <property type="match status" value="2"/>
</dbReference>
<comment type="caution">
    <text evidence="4">The sequence shown here is derived from an EMBL/GenBank/DDBJ whole genome shotgun (WGS) entry which is preliminary data.</text>
</comment>
<dbReference type="InterPro" id="IPR051350">
    <property type="entry name" value="WD_repeat-ST_regulator"/>
</dbReference>
<feature type="repeat" description="WD" evidence="3">
    <location>
        <begin position="400"/>
        <end position="431"/>
    </location>
</feature>
<evidence type="ECO:0000313" key="5">
    <source>
        <dbReference type="Proteomes" id="UP001627154"/>
    </source>
</evidence>
<sequence length="438" mass="48350">MKSNSTTPSKISMPVVWHQQVFALDAKYNSQRAVINSNLGTLYIRRRSQLLQEKLPCKDFDLQSRYLKLRSELLRRRYGTCADTSSLPSEKSFDIKGKTRVVATKPAVESFTGVHHVFDQHTAAISAIKFANNDKSRFCCASFDGTISICEAACIPPRIIALLQGHQKGVTAIDWSISNDLLVSTSLDATVRLWRIHSDFKADCLRVVYDQMKAETLCCAFAPTNNNLVLVGNAQGMLQILNVSTGKYSRGGTVKVGGKISCLVCEESGGTLVWAGNDRGIMFSFRLEANVGNLTKLKRMEATGGMITSLSWRPRLSLDFPWPVVLVSSACNAVLLYRVNDDQGTLSIWKKYPIKHRQYLVHSTFCPPMSTSLIATGSDDGSIHLLHTGKDAKSAQVNRLLGHSAPALSLCFNYDETLLASGDQQGLIILWLNKQSHT</sequence>
<accession>A0ABD2W3U9</accession>
<dbReference type="SMART" id="SM00320">
    <property type="entry name" value="WD40"/>
    <property type="match status" value="5"/>
</dbReference>
<dbReference type="EMBL" id="JBJJXI010000136">
    <property type="protein sequence ID" value="KAL3387528.1"/>
    <property type="molecule type" value="Genomic_DNA"/>
</dbReference>
<name>A0ABD2W3U9_9HYME</name>
<proteinExistence type="predicted"/>
<dbReference type="InterPro" id="IPR036322">
    <property type="entry name" value="WD40_repeat_dom_sf"/>
</dbReference>
<protein>
    <recommendedName>
        <fullName evidence="6">WD repeat-containing protein 55 homolog</fullName>
    </recommendedName>
</protein>
<evidence type="ECO:0008006" key="6">
    <source>
        <dbReference type="Google" id="ProtNLM"/>
    </source>
</evidence>
<organism evidence="4 5">
    <name type="scientific">Trichogramma kaykai</name>
    <dbReference type="NCBI Taxonomy" id="54128"/>
    <lineage>
        <taxon>Eukaryota</taxon>
        <taxon>Metazoa</taxon>
        <taxon>Ecdysozoa</taxon>
        <taxon>Arthropoda</taxon>
        <taxon>Hexapoda</taxon>
        <taxon>Insecta</taxon>
        <taxon>Pterygota</taxon>
        <taxon>Neoptera</taxon>
        <taxon>Endopterygota</taxon>
        <taxon>Hymenoptera</taxon>
        <taxon>Apocrita</taxon>
        <taxon>Proctotrupomorpha</taxon>
        <taxon>Chalcidoidea</taxon>
        <taxon>Trichogrammatidae</taxon>
        <taxon>Trichogramma</taxon>
    </lineage>
</organism>
<dbReference type="PANTHER" id="PTHR22838">
    <property type="entry name" value="WD REPEAT PROTEIN 26-RELATED"/>
    <property type="match status" value="1"/>
</dbReference>